<dbReference type="Proteomes" id="UP001165679">
    <property type="component" value="Unassembled WGS sequence"/>
</dbReference>
<evidence type="ECO:0000313" key="2">
    <source>
        <dbReference type="EMBL" id="MCW3474685.1"/>
    </source>
</evidence>
<proteinExistence type="predicted"/>
<feature type="region of interest" description="Disordered" evidence="1">
    <location>
        <begin position="1"/>
        <end position="26"/>
    </location>
</feature>
<protein>
    <submittedName>
        <fullName evidence="2">Transposase</fullName>
    </submittedName>
</protein>
<evidence type="ECO:0000256" key="1">
    <source>
        <dbReference type="SAM" id="MobiDB-lite"/>
    </source>
</evidence>
<dbReference type="Gene3D" id="1.10.10.10">
    <property type="entry name" value="Winged helix-like DNA-binding domain superfamily/Winged helix DNA-binding domain"/>
    <property type="match status" value="1"/>
</dbReference>
<gene>
    <name evidence="2" type="ORF">OL599_08815</name>
</gene>
<dbReference type="InterPro" id="IPR002514">
    <property type="entry name" value="Transposase_8"/>
</dbReference>
<sequence>MDEVLPPLGTDESARTSSRTSGRNARVEIITRGEPRRRWTPEQKREIVAESLGPELTPTEVARKHAISSGQLYTWRRELLNVQSAMVTRSMPRFAEVELEADSSQPAAPDPTPVEASPPPAPSLPVRPDGLIELVPSGRGGGARGCAC</sequence>
<dbReference type="NCBIfam" id="NF047595">
    <property type="entry name" value="IS66_ISRel24_TnpA"/>
    <property type="match status" value="1"/>
</dbReference>
<dbReference type="Pfam" id="PF01527">
    <property type="entry name" value="HTH_Tnp_1"/>
    <property type="match status" value="1"/>
</dbReference>
<feature type="region of interest" description="Disordered" evidence="1">
    <location>
        <begin position="98"/>
        <end position="148"/>
    </location>
</feature>
<dbReference type="EMBL" id="JAPDNT010000004">
    <property type="protein sequence ID" value="MCW3474685.1"/>
    <property type="molecule type" value="Genomic_DNA"/>
</dbReference>
<dbReference type="SUPFAM" id="SSF48295">
    <property type="entry name" value="TrpR-like"/>
    <property type="match status" value="1"/>
</dbReference>
<dbReference type="GO" id="GO:0043565">
    <property type="term" value="F:sequence-specific DNA binding"/>
    <property type="evidence" value="ECO:0007669"/>
    <property type="project" value="InterPro"/>
</dbReference>
<reference evidence="2" key="1">
    <citation type="submission" date="2022-09" db="EMBL/GenBank/DDBJ databases">
        <title>Rhodovastum sp. nov. RN2-1 isolated from soil in Seongnam, South Korea.</title>
        <authorList>
            <person name="Le N.T."/>
        </authorList>
    </citation>
    <scope>NUCLEOTIDE SEQUENCE</scope>
    <source>
        <strain evidence="2">RN2-1</strain>
    </source>
</reference>
<dbReference type="GO" id="GO:0006313">
    <property type="term" value="P:DNA transposition"/>
    <property type="evidence" value="ECO:0007669"/>
    <property type="project" value="InterPro"/>
</dbReference>
<organism evidence="2 3">
    <name type="scientific">Limobrevibacterium gyesilva</name>
    <dbReference type="NCBI Taxonomy" id="2991712"/>
    <lineage>
        <taxon>Bacteria</taxon>
        <taxon>Pseudomonadati</taxon>
        <taxon>Pseudomonadota</taxon>
        <taxon>Alphaproteobacteria</taxon>
        <taxon>Acetobacterales</taxon>
        <taxon>Acetobacteraceae</taxon>
        <taxon>Limobrevibacterium</taxon>
    </lineage>
</organism>
<dbReference type="GO" id="GO:0004803">
    <property type="term" value="F:transposase activity"/>
    <property type="evidence" value="ECO:0007669"/>
    <property type="project" value="InterPro"/>
</dbReference>
<comment type="caution">
    <text evidence="2">The sequence shown here is derived from an EMBL/GenBank/DDBJ whole genome shotgun (WGS) entry which is preliminary data.</text>
</comment>
<dbReference type="InterPro" id="IPR036388">
    <property type="entry name" value="WH-like_DNA-bd_sf"/>
</dbReference>
<name>A0AA41YQL6_9PROT</name>
<evidence type="ECO:0000313" key="3">
    <source>
        <dbReference type="Proteomes" id="UP001165679"/>
    </source>
</evidence>
<keyword evidence="3" id="KW-1185">Reference proteome</keyword>
<dbReference type="InterPro" id="IPR010921">
    <property type="entry name" value="Trp_repressor/repl_initiator"/>
</dbReference>
<feature type="compositionally biased region" description="Gly residues" evidence="1">
    <location>
        <begin position="138"/>
        <end position="148"/>
    </location>
</feature>
<feature type="compositionally biased region" description="Pro residues" evidence="1">
    <location>
        <begin position="108"/>
        <end position="125"/>
    </location>
</feature>
<reference evidence="2" key="2">
    <citation type="submission" date="2022-10" db="EMBL/GenBank/DDBJ databases">
        <authorList>
            <person name="Trinh H.N."/>
        </authorList>
    </citation>
    <scope>NUCLEOTIDE SEQUENCE</scope>
    <source>
        <strain evidence="2">RN2-1</strain>
    </source>
</reference>
<accession>A0AA41YQL6</accession>
<dbReference type="RefSeq" id="WP_264713329.1">
    <property type="nucleotide sequence ID" value="NZ_JAPDNT010000004.1"/>
</dbReference>
<dbReference type="AlphaFoldDB" id="A0AA41YQL6"/>